<evidence type="ECO:0000256" key="1">
    <source>
        <dbReference type="SAM" id="MobiDB-lite"/>
    </source>
</evidence>
<feature type="compositionally biased region" description="Basic and acidic residues" evidence="1">
    <location>
        <begin position="1"/>
        <end position="19"/>
    </location>
</feature>
<evidence type="ECO:0000313" key="2">
    <source>
        <dbReference type="EMBL" id="CUV10197.1"/>
    </source>
</evidence>
<accession>A0A170QDC8</accession>
<reference evidence="2" key="1">
    <citation type="submission" date="2015-10" db="EMBL/GenBank/DDBJ databases">
        <authorList>
            <person name="Gilbert D.G."/>
        </authorList>
    </citation>
    <scope>NUCLEOTIDE SEQUENCE</scope>
</reference>
<name>A0A170QDC8_9ZZZZ</name>
<dbReference type="EMBL" id="FAXC01000370">
    <property type="protein sequence ID" value="CUV10197.1"/>
    <property type="molecule type" value="Genomic_DNA"/>
</dbReference>
<gene>
    <name evidence="2" type="ORF">MGWOODY_Mmi890</name>
</gene>
<organism evidence="2">
    <name type="scientific">hydrothermal vent metagenome</name>
    <dbReference type="NCBI Taxonomy" id="652676"/>
    <lineage>
        <taxon>unclassified sequences</taxon>
        <taxon>metagenomes</taxon>
        <taxon>ecological metagenomes</taxon>
    </lineage>
</organism>
<protein>
    <submittedName>
        <fullName evidence="2">Uncharacterized protein</fullName>
    </submittedName>
</protein>
<dbReference type="AlphaFoldDB" id="A0A170QDC8"/>
<sequence length="79" mass="9255">MEDHHTPDPALKFKPDYKWPEPGTERNCPADPTIPWQLNEDDPAYYGKPWWCFKCQFQFSEEDLTQRVTCPNGTGRKAP</sequence>
<feature type="region of interest" description="Disordered" evidence="1">
    <location>
        <begin position="1"/>
        <end position="33"/>
    </location>
</feature>
<proteinExistence type="predicted"/>